<dbReference type="PANTHER" id="PTHR12092:SF16">
    <property type="entry name" value="PH DOMAIN-CONTAINING PROTEIN"/>
    <property type="match status" value="1"/>
</dbReference>
<keyword evidence="4" id="KW-1185">Reference proteome</keyword>
<organism evidence="3 4">
    <name type="scientific">Entamoeba invadens IP1</name>
    <dbReference type="NCBI Taxonomy" id="370355"/>
    <lineage>
        <taxon>Eukaryota</taxon>
        <taxon>Amoebozoa</taxon>
        <taxon>Evosea</taxon>
        <taxon>Archamoebae</taxon>
        <taxon>Mastigamoebida</taxon>
        <taxon>Entamoebidae</taxon>
        <taxon>Entamoeba</taxon>
    </lineage>
</organism>
<dbReference type="GO" id="GO:0005886">
    <property type="term" value="C:plasma membrane"/>
    <property type="evidence" value="ECO:0007669"/>
    <property type="project" value="TreeGrafter"/>
</dbReference>
<dbReference type="InterPro" id="IPR011993">
    <property type="entry name" value="PH-like_dom_sf"/>
</dbReference>
<dbReference type="Proteomes" id="UP000014680">
    <property type="component" value="Unassembled WGS sequence"/>
</dbReference>
<reference evidence="3 4" key="1">
    <citation type="submission" date="2012-10" db="EMBL/GenBank/DDBJ databases">
        <authorList>
            <person name="Zafar N."/>
            <person name="Inman J."/>
            <person name="Hall N."/>
            <person name="Lorenzi H."/>
            <person name="Caler E."/>
        </authorList>
    </citation>
    <scope>NUCLEOTIDE SEQUENCE [LARGE SCALE GENOMIC DNA]</scope>
    <source>
        <strain evidence="3 4">IP1</strain>
    </source>
</reference>
<dbReference type="Pfam" id="PF00169">
    <property type="entry name" value="PH"/>
    <property type="match status" value="1"/>
</dbReference>
<dbReference type="InterPro" id="IPR001849">
    <property type="entry name" value="PH_domain"/>
</dbReference>
<dbReference type="Gene3D" id="2.30.29.30">
    <property type="entry name" value="Pleckstrin-homology domain (PH domain)/Phosphotyrosine-binding domain (PTB)"/>
    <property type="match status" value="1"/>
</dbReference>
<dbReference type="KEGG" id="eiv:EIN_274500"/>
<proteinExistence type="predicted"/>
<evidence type="ECO:0000313" key="3">
    <source>
        <dbReference type="EMBL" id="ELP87873.1"/>
    </source>
</evidence>
<dbReference type="RefSeq" id="XP_004254644.1">
    <property type="nucleotide sequence ID" value="XM_004254596.1"/>
</dbReference>
<dbReference type="PROSITE" id="PS50003">
    <property type="entry name" value="PH_DOMAIN"/>
    <property type="match status" value="1"/>
</dbReference>
<dbReference type="InterPro" id="IPR037370">
    <property type="entry name" value="Pleckstrin"/>
</dbReference>
<dbReference type="PANTHER" id="PTHR12092">
    <property type="entry name" value="PLECKSTRIN"/>
    <property type="match status" value="1"/>
</dbReference>
<evidence type="ECO:0000256" key="1">
    <source>
        <dbReference type="SAM" id="MobiDB-lite"/>
    </source>
</evidence>
<protein>
    <recommendedName>
        <fullName evidence="2">PH domain-containing protein</fullName>
    </recommendedName>
</protein>
<name>A0A0A1U4Q5_ENTIV</name>
<dbReference type="GeneID" id="14886801"/>
<sequence length="424" mass="49627">MSDHPEFAKFKKIQLLTIKNAQKEGYLVKKGADFHTWKKRWFVMKDHYIYYFTKNSPNAVPKGIIEINEKSTVQLLEDSRKPTILINSVHRTQEINSETLEDAKNWTEAIKQQIENFKINPQTDEIYSFVDKTNIPEQKQTYCPPLDKVEIPVMQWQEVQTRLTEEKNCDSNKFRELLVSIGKSTCERYFYSICEIIMGTWKDTEIGDFWWDNFCEGDLKDIEMFAGGIQGDSSICGMEPTDNRSTDKNVIQVHSKTITSGQSEKPSQPNIQTSQSTERLQTQSVIQIGQKPQNEQTEKQKRITQKPSESLGTVIFVLGRTENGAQRLANIYNYLINKYCYSCFEVRKCIMQAISDWGIKTNEVFFTVLVVDLIKNWKAEDVIAMIKEIIMYTDRYETYQWEQYPDHVNNFFSLFVLFTLFNYI</sequence>
<dbReference type="GO" id="GO:0005547">
    <property type="term" value="F:phosphatidylinositol-3,4,5-trisphosphate binding"/>
    <property type="evidence" value="ECO:0007669"/>
    <property type="project" value="UniProtKB-ARBA"/>
</dbReference>
<feature type="domain" description="PH" evidence="2">
    <location>
        <begin position="20"/>
        <end position="115"/>
    </location>
</feature>
<dbReference type="AlphaFoldDB" id="A0A0A1U4Q5"/>
<feature type="compositionally biased region" description="Polar residues" evidence="1">
    <location>
        <begin position="257"/>
        <end position="295"/>
    </location>
</feature>
<dbReference type="VEuPathDB" id="AmoebaDB:EIN_274500"/>
<evidence type="ECO:0000259" key="2">
    <source>
        <dbReference type="PROSITE" id="PS50003"/>
    </source>
</evidence>
<dbReference type="FunFam" id="2.30.29.30:FF:000286">
    <property type="entry name" value="PH-protein kinase domain containing protein"/>
    <property type="match status" value="1"/>
</dbReference>
<dbReference type="EMBL" id="KB206783">
    <property type="protein sequence ID" value="ELP87873.1"/>
    <property type="molecule type" value="Genomic_DNA"/>
</dbReference>
<dbReference type="GO" id="GO:0030036">
    <property type="term" value="P:actin cytoskeleton organization"/>
    <property type="evidence" value="ECO:0007669"/>
    <property type="project" value="TreeGrafter"/>
</dbReference>
<evidence type="ECO:0000313" key="4">
    <source>
        <dbReference type="Proteomes" id="UP000014680"/>
    </source>
</evidence>
<dbReference type="OrthoDB" id="430364at2759"/>
<dbReference type="SUPFAM" id="SSF50729">
    <property type="entry name" value="PH domain-like"/>
    <property type="match status" value="1"/>
</dbReference>
<dbReference type="SMART" id="SM00233">
    <property type="entry name" value="PH"/>
    <property type="match status" value="1"/>
</dbReference>
<accession>A0A0A1U4Q5</accession>
<feature type="region of interest" description="Disordered" evidence="1">
    <location>
        <begin position="257"/>
        <end position="305"/>
    </location>
</feature>
<gene>
    <name evidence="3" type="ORF">EIN_274500</name>
</gene>